<gene>
    <name evidence="1" type="ORF">E0D97_07620</name>
</gene>
<dbReference type="EMBL" id="SJST01000002">
    <property type="protein sequence ID" value="TCD15388.1"/>
    <property type="molecule type" value="Genomic_DNA"/>
</dbReference>
<dbReference type="Gene3D" id="3.40.630.30">
    <property type="match status" value="1"/>
</dbReference>
<protein>
    <recommendedName>
        <fullName evidence="3">GNAT family N-acetyltransferase</fullName>
    </recommendedName>
</protein>
<dbReference type="OrthoDB" id="8264632at2"/>
<proteinExistence type="predicted"/>
<dbReference type="RefSeq" id="WP_131567425.1">
    <property type="nucleotide sequence ID" value="NZ_JAINFK010000004.1"/>
</dbReference>
<dbReference type="InterPro" id="IPR016181">
    <property type="entry name" value="Acyl_CoA_acyltransferase"/>
</dbReference>
<comment type="caution">
    <text evidence="1">The sequence shown here is derived from an EMBL/GenBank/DDBJ whole genome shotgun (WGS) entry which is preliminary data.</text>
</comment>
<evidence type="ECO:0000313" key="2">
    <source>
        <dbReference type="Proteomes" id="UP000291301"/>
    </source>
</evidence>
<dbReference type="Proteomes" id="UP000291301">
    <property type="component" value="Unassembled WGS sequence"/>
</dbReference>
<reference evidence="1 2" key="1">
    <citation type="journal article" date="2015" name="Antonie Van Leeuwenhoek">
        <title>Oricola cellulosilytica gen. nov., sp. nov., a cellulose-degrading bacterium of the family Phyllobacteriaceae isolated from surface seashore water, and emended descriptions of Mesorhizobium loti and Phyllobacterium myrsinacearum.</title>
        <authorList>
            <person name="Hameed A."/>
            <person name="Shahina M."/>
            <person name="Lai W.A."/>
            <person name="Lin S.Y."/>
            <person name="Young L.S."/>
            <person name="Liu Y.C."/>
            <person name="Hsu Y.H."/>
            <person name="Young C.C."/>
        </authorList>
    </citation>
    <scope>NUCLEOTIDE SEQUENCE [LARGE SCALE GENOMIC DNA]</scope>
    <source>
        <strain evidence="1 2">KCTC 52183</strain>
    </source>
</reference>
<name>A0A4R0PFF1_9HYPH</name>
<dbReference type="AlphaFoldDB" id="A0A4R0PFF1"/>
<organism evidence="1 2">
    <name type="scientific">Oricola cellulosilytica</name>
    <dbReference type="NCBI Taxonomy" id="1429082"/>
    <lineage>
        <taxon>Bacteria</taxon>
        <taxon>Pseudomonadati</taxon>
        <taxon>Pseudomonadota</taxon>
        <taxon>Alphaproteobacteria</taxon>
        <taxon>Hyphomicrobiales</taxon>
        <taxon>Ahrensiaceae</taxon>
        <taxon>Oricola</taxon>
    </lineage>
</organism>
<sequence length="314" mass="36061">MVIVSIDETPDYEETARLATKAFDSPGVVFDPEHMKWLYEECFPGGTTVVQLTEKASGCKIGQLAMVHQTVWVNGTPEKAAQLVDLFLLKEWRNLERMRMLFDEVGRQFAKRGIRFAFGMPNVQAMPINERFFKLKAFLSLDIKLGFALPFRSKSVHIHEAFHKHQAEHFISIFNRFATEHSETGLRWDGESLYDRLCGYKYKYAIHATDSLLLISSPRISRGIPYTLAAAYLCAPGSTFEKKDMSAVTRAACAFWKRPIFIYAGFNRAIPTPPGIRLPERYRPSPMLLQMRDFVPERGKLDLDRFQLIDFDFA</sequence>
<accession>A0A4R0PFF1</accession>
<dbReference type="SUPFAM" id="SSF55729">
    <property type="entry name" value="Acyl-CoA N-acyltransferases (Nat)"/>
    <property type="match status" value="1"/>
</dbReference>
<keyword evidence="2" id="KW-1185">Reference proteome</keyword>
<evidence type="ECO:0000313" key="1">
    <source>
        <dbReference type="EMBL" id="TCD15388.1"/>
    </source>
</evidence>
<evidence type="ECO:0008006" key="3">
    <source>
        <dbReference type="Google" id="ProtNLM"/>
    </source>
</evidence>